<dbReference type="Pfam" id="PF10415">
    <property type="entry name" value="FumaraseC_C"/>
    <property type="match status" value="1"/>
</dbReference>
<dbReference type="PANTHER" id="PTHR42696">
    <property type="entry name" value="ASPARTATE AMMONIA-LYASE"/>
    <property type="match status" value="1"/>
</dbReference>
<evidence type="ECO:0000256" key="1">
    <source>
        <dbReference type="ARBA" id="ARBA00023239"/>
    </source>
</evidence>
<reference evidence="4 5" key="1">
    <citation type="submission" date="2017-10" db="EMBL/GenBank/DDBJ databases">
        <title>Genomics of the genus Arcobacter.</title>
        <authorList>
            <person name="Perez-Cataluna A."/>
            <person name="Figueras M.J."/>
        </authorList>
    </citation>
    <scope>NUCLEOTIDE SEQUENCE [LARGE SCALE GENOMIC DNA]</scope>
    <source>
        <strain evidence="4 5">CECT 8441</strain>
    </source>
</reference>
<accession>A0A4Q1AKN5</accession>
<proteinExistence type="predicted"/>
<name>A0A4Q1AKN5_9BACT</name>
<dbReference type="EMBL" id="PDKK01000006">
    <property type="protein sequence ID" value="RXK05470.1"/>
    <property type="molecule type" value="Genomic_DNA"/>
</dbReference>
<feature type="domain" description="Fumarate lyase N-terminal" evidence="2">
    <location>
        <begin position="9"/>
        <end position="339"/>
    </location>
</feature>
<comment type="caution">
    <text evidence="4">The sequence shown here is derived from an EMBL/GenBank/DDBJ whole genome shotgun (WGS) entry which is preliminary data.</text>
</comment>
<gene>
    <name evidence="4" type="ORF">CRV07_08125</name>
</gene>
<evidence type="ECO:0000259" key="2">
    <source>
        <dbReference type="Pfam" id="PF00206"/>
    </source>
</evidence>
<dbReference type="InterPro" id="IPR024083">
    <property type="entry name" value="Fumarase/histidase_N"/>
</dbReference>
<evidence type="ECO:0000259" key="3">
    <source>
        <dbReference type="Pfam" id="PF10415"/>
    </source>
</evidence>
<feature type="domain" description="Fumarase C C-terminal" evidence="3">
    <location>
        <begin position="407"/>
        <end position="457"/>
    </location>
</feature>
<dbReference type="NCBIfam" id="NF008909">
    <property type="entry name" value="PRK12273.1"/>
    <property type="match status" value="1"/>
</dbReference>
<dbReference type="GO" id="GO:0006531">
    <property type="term" value="P:aspartate metabolic process"/>
    <property type="evidence" value="ECO:0007669"/>
    <property type="project" value="TreeGrafter"/>
</dbReference>
<dbReference type="FunFam" id="1.10.275.10:FF:000001">
    <property type="entry name" value="Fumarate hydratase, mitochondrial"/>
    <property type="match status" value="1"/>
</dbReference>
<dbReference type="SUPFAM" id="SSF48557">
    <property type="entry name" value="L-aspartase-like"/>
    <property type="match status" value="1"/>
</dbReference>
<dbReference type="GO" id="GO:0008797">
    <property type="term" value="F:aspartate ammonia-lyase activity"/>
    <property type="evidence" value="ECO:0007669"/>
    <property type="project" value="TreeGrafter"/>
</dbReference>
<dbReference type="Pfam" id="PF00206">
    <property type="entry name" value="Lyase_1"/>
    <property type="match status" value="1"/>
</dbReference>
<evidence type="ECO:0000313" key="4">
    <source>
        <dbReference type="EMBL" id="RXK05470.1"/>
    </source>
</evidence>
<dbReference type="InterPro" id="IPR018951">
    <property type="entry name" value="Fumarase_C_C"/>
</dbReference>
<dbReference type="InterPro" id="IPR000362">
    <property type="entry name" value="Fumarate_lyase_fam"/>
</dbReference>
<dbReference type="InterPro" id="IPR020557">
    <property type="entry name" value="Fumarate_lyase_CS"/>
</dbReference>
<dbReference type="InterPro" id="IPR051546">
    <property type="entry name" value="Aspartate_Ammonia-Lyase"/>
</dbReference>
<organism evidence="4 5">
    <name type="scientific">Halarcobacter ebronensis</name>
    <dbReference type="NCBI Taxonomy" id="1462615"/>
    <lineage>
        <taxon>Bacteria</taxon>
        <taxon>Pseudomonadati</taxon>
        <taxon>Campylobacterota</taxon>
        <taxon>Epsilonproteobacteria</taxon>
        <taxon>Campylobacterales</taxon>
        <taxon>Arcobacteraceae</taxon>
        <taxon>Halarcobacter</taxon>
    </lineage>
</organism>
<dbReference type="FunFam" id="1.20.200.10:FF:000001">
    <property type="entry name" value="Fumarate hydratase, mitochondrial"/>
    <property type="match status" value="1"/>
</dbReference>
<keyword evidence="1 4" id="KW-0456">Lyase</keyword>
<protein>
    <submittedName>
        <fullName evidence="4">Aspartate ammonia-lyase</fullName>
    </submittedName>
</protein>
<dbReference type="PRINTS" id="PR00145">
    <property type="entry name" value="ARGSUCLYASE"/>
</dbReference>
<dbReference type="Gene3D" id="1.10.40.30">
    <property type="entry name" value="Fumarase/aspartase (C-terminal domain)"/>
    <property type="match status" value="1"/>
</dbReference>
<dbReference type="Gene3D" id="1.20.200.10">
    <property type="entry name" value="Fumarase/aspartase (Central domain)"/>
    <property type="match status" value="1"/>
</dbReference>
<keyword evidence="5" id="KW-1185">Reference proteome</keyword>
<sequence length="478" mass="53537">MRKDSDFLGEVEISNDVYYGVQTLRAMQNFNVSGLSHYEMNEYIQSIALIKKAAALANYDSKALNKEIKEAICEACDEIIKGKHSSSFPIDVIQGGGGTSSNMNVNEVVACRANEILTGIKSYSKVHPNTDVNMGQSTNDVIPSAMKIATYKNLDQLLEPLDILEKTLKNRQKKYENILRLGRTCLQDALPMTFGQYFSGYISFVQRMKKKVENLKKECLELPLGATAIGTSLSVQPKYLENIYKHLKKESNINFRKEENFFDGLQNADLYIEISATLKRVATTLSKMATDFRILSSGPKAGFQEINLPAVQPGSSIMPGKVNPVIPELINQIAYQVCGNDMTISMAVEGGELDLNVWEPIIIKNLSESFRLLNNGIRIFSKKCIANLTPNKEISTKYALDTFALSTTISAIFGYKTGTLVSRKAFNEKKTIKDVVLELKLLTQEEAKEVLDPYNMIDEQISSNMILKYQKIYNKLEN</sequence>
<dbReference type="PANTHER" id="PTHR42696:SF2">
    <property type="entry name" value="ASPARTATE AMMONIA-LYASE"/>
    <property type="match status" value="1"/>
</dbReference>
<dbReference type="PRINTS" id="PR00149">
    <property type="entry name" value="FUMRATELYASE"/>
</dbReference>
<dbReference type="RefSeq" id="WP_129087231.1">
    <property type="nucleotide sequence ID" value="NZ_CP053836.1"/>
</dbReference>
<dbReference type="PROSITE" id="PS00163">
    <property type="entry name" value="FUMARATE_LYASES"/>
    <property type="match status" value="1"/>
</dbReference>
<dbReference type="Gene3D" id="1.10.275.10">
    <property type="entry name" value="Fumarase/aspartase (N-terminal domain)"/>
    <property type="match status" value="1"/>
</dbReference>
<dbReference type="Proteomes" id="UP000289758">
    <property type="component" value="Unassembled WGS sequence"/>
</dbReference>
<dbReference type="GO" id="GO:0005829">
    <property type="term" value="C:cytosol"/>
    <property type="evidence" value="ECO:0007669"/>
    <property type="project" value="TreeGrafter"/>
</dbReference>
<dbReference type="InterPro" id="IPR008948">
    <property type="entry name" value="L-Aspartase-like"/>
</dbReference>
<dbReference type="OrthoDB" id="9802809at2"/>
<dbReference type="GO" id="GO:0006099">
    <property type="term" value="P:tricarboxylic acid cycle"/>
    <property type="evidence" value="ECO:0007669"/>
    <property type="project" value="InterPro"/>
</dbReference>
<dbReference type="AlphaFoldDB" id="A0A4Q1AKN5"/>
<dbReference type="InterPro" id="IPR022761">
    <property type="entry name" value="Fumarate_lyase_N"/>
</dbReference>
<evidence type="ECO:0000313" key="5">
    <source>
        <dbReference type="Proteomes" id="UP000289758"/>
    </source>
</evidence>